<name>U1GDI7_ENDPU</name>
<keyword evidence="3" id="KW-1185">Reference proteome</keyword>
<accession>U1GDI7</accession>
<dbReference type="GeneID" id="19243642"/>
<evidence type="ECO:0000313" key="2">
    <source>
        <dbReference type="EMBL" id="ERF75647.1"/>
    </source>
</evidence>
<organism evidence="2 3">
    <name type="scientific">Endocarpon pusillum (strain Z07020 / HMAS-L-300199)</name>
    <name type="common">Lichen-forming fungus</name>
    <dbReference type="NCBI Taxonomy" id="1263415"/>
    <lineage>
        <taxon>Eukaryota</taxon>
        <taxon>Fungi</taxon>
        <taxon>Dikarya</taxon>
        <taxon>Ascomycota</taxon>
        <taxon>Pezizomycotina</taxon>
        <taxon>Eurotiomycetes</taxon>
        <taxon>Chaetothyriomycetidae</taxon>
        <taxon>Verrucariales</taxon>
        <taxon>Verrucariaceae</taxon>
        <taxon>Endocarpon</taxon>
    </lineage>
</organism>
<dbReference type="RefSeq" id="XP_007787005.1">
    <property type="nucleotide sequence ID" value="XM_007788815.1"/>
</dbReference>
<dbReference type="EMBL" id="KE720801">
    <property type="protein sequence ID" value="ERF75647.1"/>
    <property type="molecule type" value="Genomic_DNA"/>
</dbReference>
<feature type="compositionally biased region" description="Basic and acidic residues" evidence="1">
    <location>
        <begin position="18"/>
        <end position="36"/>
    </location>
</feature>
<feature type="region of interest" description="Disordered" evidence="1">
    <location>
        <begin position="1"/>
        <end position="56"/>
    </location>
</feature>
<proteinExistence type="predicted"/>
<feature type="compositionally biased region" description="Acidic residues" evidence="1">
    <location>
        <begin position="37"/>
        <end position="56"/>
    </location>
</feature>
<evidence type="ECO:0000313" key="3">
    <source>
        <dbReference type="Proteomes" id="UP000019373"/>
    </source>
</evidence>
<reference evidence="3" key="1">
    <citation type="journal article" date="2014" name="BMC Genomics">
        <title>Genome characteristics reveal the impact of lichenization on lichen-forming fungus Endocarpon pusillum Hedwig (Verrucariales, Ascomycota).</title>
        <authorList>
            <person name="Wang Y.-Y."/>
            <person name="Liu B."/>
            <person name="Zhang X.-Y."/>
            <person name="Zhou Q.-M."/>
            <person name="Zhang T."/>
            <person name="Li H."/>
            <person name="Yu Y.-F."/>
            <person name="Zhang X.-L."/>
            <person name="Hao X.-Y."/>
            <person name="Wang M."/>
            <person name="Wang L."/>
            <person name="Wei J.-C."/>
        </authorList>
    </citation>
    <scope>NUCLEOTIDE SEQUENCE [LARGE SCALE GENOMIC DNA]</scope>
    <source>
        <strain evidence="3">Z07020 / HMAS-L-300199</strain>
    </source>
</reference>
<dbReference type="AlphaFoldDB" id="U1GDI7"/>
<gene>
    <name evidence="2" type="ORF">EPUS_08800</name>
</gene>
<sequence length="200" mass="23249">MSYFDRQGIPKKVLSVHSQEEIRDSTRQKDDGVRDDEKDEEEDIRNDDTSEASDDDMFEEAVDRLRSYSFVSLGKNETFEMYGLVQLATRKWLAMCGDDEKWKAQFSRNLNALLPNGNYENWARCEMLFPHAKSAQRQRPTDDRSVEIGPRYYGGWMVCILRWDERDQATKSKGGYATIIRMHPSSYEGQLTLAPVLEEV</sequence>
<dbReference type="OrthoDB" id="20872at2759"/>
<protein>
    <submittedName>
        <fullName evidence="2">Uncharacterized protein</fullName>
    </submittedName>
</protein>
<evidence type="ECO:0000256" key="1">
    <source>
        <dbReference type="SAM" id="MobiDB-lite"/>
    </source>
</evidence>
<dbReference type="eggNOG" id="KOG1840">
    <property type="taxonomic scope" value="Eukaryota"/>
</dbReference>
<dbReference type="Proteomes" id="UP000019373">
    <property type="component" value="Unassembled WGS sequence"/>
</dbReference>
<dbReference type="HOGENOM" id="CLU_1366242_0_0_1"/>